<evidence type="ECO:0000256" key="1">
    <source>
        <dbReference type="ARBA" id="ARBA00023125"/>
    </source>
</evidence>
<dbReference type="EMBL" id="LVJN01000015">
    <property type="protein sequence ID" value="OSM07047.1"/>
    <property type="molecule type" value="Genomic_DNA"/>
</dbReference>
<protein>
    <submittedName>
        <fullName evidence="3">Putative XRE family transcriptional regulator</fullName>
    </submittedName>
</protein>
<proteinExistence type="predicted"/>
<dbReference type="NCBIfam" id="TIGR02607">
    <property type="entry name" value="antidote_HigA"/>
    <property type="match status" value="1"/>
</dbReference>
<comment type="caution">
    <text evidence="3">The sequence shown here is derived from an EMBL/GenBank/DDBJ whole genome shotgun (WGS) entry which is preliminary data.</text>
</comment>
<dbReference type="InterPro" id="IPR013430">
    <property type="entry name" value="Toxin_antidote_HigA"/>
</dbReference>
<dbReference type="AlphaFoldDB" id="A0A1Y2K979"/>
<dbReference type="CDD" id="cd00093">
    <property type="entry name" value="HTH_XRE"/>
    <property type="match status" value="1"/>
</dbReference>
<sequence length="112" mass="12357">MMLKSSITTEEAPMPRIATHPGEVLLEEFMKPHGLSAHALSLALRVPATRIGDIIKQRRGVTADTALRLARYFGVSPEFWLNLQTAYDLSRLRAESGDKIAQEVAVLEQSVA</sequence>
<evidence type="ECO:0000313" key="3">
    <source>
        <dbReference type="EMBL" id="OSM07047.1"/>
    </source>
</evidence>
<reference evidence="3 4" key="1">
    <citation type="journal article" date="2016" name="BMC Genomics">
        <title>Combined genomic and structural analyses of a cultured magnetotactic bacterium reveals its niche adaptation to a dynamic environment.</title>
        <authorList>
            <person name="Araujo A.C."/>
            <person name="Morillo V."/>
            <person name="Cypriano J."/>
            <person name="Teixeira L.C."/>
            <person name="Leao P."/>
            <person name="Lyra S."/>
            <person name="Almeida L.G."/>
            <person name="Bazylinski D.A."/>
            <person name="Vasconcellos A.T."/>
            <person name="Abreu F."/>
            <person name="Lins U."/>
        </authorList>
    </citation>
    <scope>NUCLEOTIDE SEQUENCE [LARGE SCALE GENOMIC DNA]</scope>
    <source>
        <strain evidence="3 4">IT-1</strain>
    </source>
</reference>
<dbReference type="Pfam" id="PF01381">
    <property type="entry name" value="HTH_3"/>
    <property type="match status" value="1"/>
</dbReference>
<evidence type="ECO:0000313" key="4">
    <source>
        <dbReference type="Proteomes" id="UP000194003"/>
    </source>
</evidence>
<organism evidence="3 4">
    <name type="scientific">Magnetofaba australis IT-1</name>
    <dbReference type="NCBI Taxonomy" id="1434232"/>
    <lineage>
        <taxon>Bacteria</taxon>
        <taxon>Pseudomonadati</taxon>
        <taxon>Pseudomonadota</taxon>
        <taxon>Magnetococcia</taxon>
        <taxon>Magnetococcales</taxon>
        <taxon>Magnetococcaceae</taxon>
        <taxon>Magnetofaba</taxon>
    </lineage>
</organism>
<dbReference type="PANTHER" id="PTHR36924">
    <property type="entry name" value="ANTITOXIN HIGA-1"/>
    <property type="match status" value="1"/>
</dbReference>
<feature type="domain" description="HTH cro/C1-type" evidence="2">
    <location>
        <begin position="26"/>
        <end position="80"/>
    </location>
</feature>
<dbReference type="InterPro" id="IPR001387">
    <property type="entry name" value="Cro/C1-type_HTH"/>
</dbReference>
<dbReference type="InterPro" id="IPR010982">
    <property type="entry name" value="Lambda_DNA-bd_dom_sf"/>
</dbReference>
<dbReference type="Proteomes" id="UP000194003">
    <property type="component" value="Unassembled WGS sequence"/>
</dbReference>
<gene>
    <name evidence="3" type="ORF">MAIT1_00042</name>
</gene>
<evidence type="ECO:0000259" key="2">
    <source>
        <dbReference type="PROSITE" id="PS50943"/>
    </source>
</evidence>
<dbReference type="Gene3D" id="1.10.260.40">
    <property type="entry name" value="lambda repressor-like DNA-binding domains"/>
    <property type="match status" value="1"/>
</dbReference>
<dbReference type="PANTHER" id="PTHR36924:SF1">
    <property type="entry name" value="ANTITOXIN HIGA-1"/>
    <property type="match status" value="1"/>
</dbReference>
<keyword evidence="4" id="KW-1185">Reference proteome</keyword>
<keyword evidence="1" id="KW-0238">DNA-binding</keyword>
<name>A0A1Y2K979_9PROT</name>
<dbReference type="SMART" id="SM00530">
    <property type="entry name" value="HTH_XRE"/>
    <property type="match status" value="1"/>
</dbReference>
<dbReference type="SUPFAM" id="SSF47413">
    <property type="entry name" value="lambda repressor-like DNA-binding domains"/>
    <property type="match status" value="1"/>
</dbReference>
<dbReference type="PROSITE" id="PS50943">
    <property type="entry name" value="HTH_CROC1"/>
    <property type="match status" value="1"/>
</dbReference>
<accession>A0A1Y2K979</accession>
<dbReference type="GO" id="GO:0003677">
    <property type="term" value="F:DNA binding"/>
    <property type="evidence" value="ECO:0007669"/>
    <property type="project" value="UniProtKB-KW"/>
</dbReference>